<reference evidence="2 3" key="1">
    <citation type="submission" date="2018-04" db="EMBL/GenBank/DDBJ databases">
        <title>Genomic Encyclopedia of Archaeal and Bacterial Type Strains, Phase II (KMG-II): from individual species to whole genera.</title>
        <authorList>
            <person name="Goeker M."/>
        </authorList>
    </citation>
    <scope>NUCLEOTIDE SEQUENCE [LARGE SCALE GENOMIC DNA]</scope>
    <source>
        <strain evidence="2 3">DSM 5822</strain>
    </source>
</reference>
<feature type="transmembrane region" description="Helical" evidence="1">
    <location>
        <begin position="52"/>
        <end position="70"/>
    </location>
</feature>
<sequence length="89" mass="10115">MLALTIITTLILVMMTRHRIWIYSATMGALFALGLWQLICFFDAILPPSWQAFNGVLAVLMVAIVLLPWLNSQEKRLAKQQSEQKALNK</sequence>
<accession>A0A2T5J333</accession>
<dbReference type="EMBL" id="QAON01000001">
    <property type="protein sequence ID" value="PTQ91039.1"/>
    <property type="molecule type" value="Genomic_DNA"/>
</dbReference>
<evidence type="ECO:0000313" key="2">
    <source>
        <dbReference type="EMBL" id="PTQ91039.1"/>
    </source>
</evidence>
<organism evidence="2 3">
    <name type="scientific">Agitococcus lubricus</name>
    <dbReference type="NCBI Taxonomy" id="1077255"/>
    <lineage>
        <taxon>Bacteria</taxon>
        <taxon>Pseudomonadati</taxon>
        <taxon>Pseudomonadota</taxon>
        <taxon>Gammaproteobacteria</taxon>
        <taxon>Moraxellales</taxon>
        <taxon>Moraxellaceae</taxon>
        <taxon>Agitococcus</taxon>
    </lineage>
</organism>
<comment type="caution">
    <text evidence="2">The sequence shown here is derived from an EMBL/GenBank/DDBJ whole genome shotgun (WGS) entry which is preliminary data.</text>
</comment>
<gene>
    <name evidence="2" type="ORF">C8N29_101111</name>
</gene>
<keyword evidence="1" id="KW-0812">Transmembrane</keyword>
<keyword evidence="3" id="KW-1185">Reference proteome</keyword>
<keyword evidence="1" id="KW-0472">Membrane</keyword>
<proteinExistence type="predicted"/>
<dbReference type="OrthoDB" id="10010895at2"/>
<feature type="transmembrane region" description="Helical" evidence="1">
    <location>
        <begin position="20"/>
        <end position="46"/>
    </location>
</feature>
<evidence type="ECO:0000256" key="1">
    <source>
        <dbReference type="SAM" id="Phobius"/>
    </source>
</evidence>
<dbReference type="Proteomes" id="UP000244223">
    <property type="component" value="Unassembled WGS sequence"/>
</dbReference>
<name>A0A2T5J333_9GAMM</name>
<evidence type="ECO:0000313" key="3">
    <source>
        <dbReference type="Proteomes" id="UP000244223"/>
    </source>
</evidence>
<keyword evidence="1" id="KW-1133">Transmembrane helix</keyword>
<protein>
    <submittedName>
        <fullName evidence="2">Uncharacterized protein</fullName>
    </submittedName>
</protein>
<dbReference type="AlphaFoldDB" id="A0A2T5J333"/>
<dbReference type="RefSeq" id="WP_107864068.1">
    <property type="nucleotide sequence ID" value="NZ_QAON01000001.1"/>
</dbReference>